<dbReference type="EMBL" id="CP118166">
    <property type="protein sequence ID" value="WDI32084.1"/>
    <property type="molecule type" value="Genomic_DNA"/>
</dbReference>
<organism evidence="1 2">
    <name type="scientific">Hyphococcus flavus</name>
    <dbReference type="NCBI Taxonomy" id="1866326"/>
    <lineage>
        <taxon>Bacteria</taxon>
        <taxon>Pseudomonadati</taxon>
        <taxon>Pseudomonadota</taxon>
        <taxon>Alphaproteobacteria</taxon>
        <taxon>Parvularculales</taxon>
        <taxon>Parvularculaceae</taxon>
        <taxon>Hyphococcus</taxon>
    </lineage>
</organism>
<protein>
    <submittedName>
        <fullName evidence="1">Uncharacterized protein</fullName>
    </submittedName>
</protein>
<dbReference type="RefSeq" id="WP_274493972.1">
    <property type="nucleotide sequence ID" value="NZ_CP118166.1"/>
</dbReference>
<sequence length="487" mass="54861">MAVKTLLLGFDGGDGEFIESMIARGDLHHFARLRASSMAQLIENDPGQGNVQFWKCAAIGRGPDHHGHYFYLQFDPRTYDTVLGSKLGMPKVTPFWASLDQEGYRVAVIDWYQMPTAKLKHGAFIHRWQPHETLTGAVYSSEALRKLADGYLTDNPIAESFATRPRETPEELKDFFDRVIGRIEAKARFFADHMTREDWDLYVACFSEAHNIGHYYIHLQDERHALYNPDAAALIKAPLEQCYRALDKAVGIMLDAVGESANVFMFAGPGMEPFTSANTAMDEITRRMDLGFETPKSAAEVTKEAYRSFLPPELRRKIAPFARAVRRRFVDHEYRRRRFFALPHGGGAGAIRINKKGRERYGVISPGAEYEALVEEIATGLASFKVASDERPLVKRVICMAHEYDGPHLDLLPDIFVEWERADRCGGVAKIISDRFGEIDVPLPVRTGDHNEHGVLWTPKDVSVLSSPVRPAAVADIVMNTVRKTPR</sequence>
<reference evidence="1" key="1">
    <citation type="submission" date="2023-02" db="EMBL/GenBank/DDBJ databases">
        <title>Genome sequence of Hyphococcus flavus.</title>
        <authorList>
            <person name="Rong J.-C."/>
            <person name="Zhao Q."/>
            <person name="Yi M."/>
            <person name="Wu J.-Y."/>
        </authorList>
    </citation>
    <scope>NUCLEOTIDE SEQUENCE</scope>
    <source>
        <strain evidence="1">MCCC 1K03223</strain>
    </source>
</reference>
<proteinExistence type="predicted"/>
<dbReference type="InterPro" id="IPR017850">
    <property type="entry name" value="Alkaline_phosphatase_core_sf"/>
</dbReference>
<evidence type="ECO:0000313" key="2">
    <source>
        <dbReference type="Proteomes" id="UP001214043"/>
    </source>
</evidence>
<dbReference type="AlphaFoldDB" id="A0AAF0CG89"/>
<dbReference type="Proteomes" id="UP001214043">
    <property type="component" value="Chromosome"/>
</dbReference>
<dbReference type="KEGG" id="hfl:PUV54_02625"/>
<evidence type="ECO:0000313" key="1">
    <source>
        <dbReference type="EMBL" id="WDI32084.1"/>
    </source>
</evidence>
<dbReference type="SUPFAM" id="SSF53649">
    <property type="entry name" value="Alkaline phosphatase-like"/>
    <property type="match status" value="1"/>
</dbReference>
<name>A0AAF0CG89_9PROT</name>
<dbReference type="Gene3D" id="3.40.720.10">
    <property type="entry name" value="Alkaline Phosphatase, subunit A"/>
    <property type="match status" value="1"/>
</dbReference>
<keyword evidence="2" id="KW-1185">Reference proteome</keyword>
<accession>A0AAF0CG89</accession>
<gene>
    <name evidence="1" type="ORF">PUV54_02625</name>
</gene>